<dbReference type="EMBL" id="HBUF01647700">
    <property type="protein sequence ID" value="CAG6786249.1"/>
    <property type="molecule type" value="Transcribed_RNA"/>
</dbReference>
<evidence type="ECO:0000313" key="1">
    <source>
        <dbReference type="EMBL" id="CAG6786249.1"/>
    </source>
</evidence>
<dbReference type="EMBL" id="HBUF01111735">
    <property type="protein sequence ID" value="CAG6640370.1"/>
    <property type="molecule type" value="Transcribed_RNA"/>
</dbReference>
<protein>
    <submittedName>
        <fullName evidence="1">Uncharacterized protein</fullName>
    </submittedName>
</protein>
<name>A0A8D9BNB6_9HEMI</name>
<dbReference type="EMBL" id="HBUF01474578">
    <property type="protein sequence ID" value="CAG6744758.1"/>
    <property type="molecule type" value="Transcribed_RNA"/>
</dbReference>
<dbReference type="EMBL" id="HBUF01474579">
    <property type="protein sequence ID" value="CAG6744759.1"/>
    <property type="molecule type" value="Transcribed_RNA"/>
</dbReference>
<reference evidence="1" key="1">
    <citation type="submission" date="2021-05" db="EMBL/GenBank/DDBJ databases">
        <authorList>
            <person name="Alioto T."/>
            <person name="Alioto T."/>
            <person name="Gomez Garrido J."/>
        </authorList>
    </citation>
    <scope>NUCLEOTIDE SEQUENCE</scope>
</reference>
<organism evidence="1">
    <name type="scientific">Cacopsylla melanoneura</name>
    <dbReference type="NCBI Taxonomy" id="428564"/>
    <lineage>
        <taxon>Eukaryota</taxon>
        <taxon>Metazoa</taxon>
        <taxon>Ecdysozoa</taxon>
        <taxon>Arthropoda</taxon>
        <taxon>Hexapoda</taxon>
        <taxon>Insecta</taxon>
        <taxon>Pterygota</taxon>
        <taxon>Neoptera</taxon>
        <taxon>Paraneoptera</taxon>
        <taxon>Hemiptera</taxon>
        <taxon>Sternorrhyncha</taxon>
        <taxon>Psylloidea</taxon>
        <taxon>Psyllidae</taxon>
        <taxon>Psyllinae</taxon>
        <taxon>Cacopsylla</taxon>
    </lineage>
</organism>
<dbReference type="AlphaFoldDB" id="A0A8D9BNB6"/>
<proteinExistence type="predicted"/>
<accession>A0A8D9BNB6</accession>
<dbReference type="EMBL" id="HBUF01111736">
    <property type="protein sequence ID" value="CAG6640371.1"/>
    <property type="molecule type" value="Transcribed_RNA"/>
</dbReference>
<sequence>MDIFIFYSNDITFFMKIRSKKYQTISKSETSKTIIFYQNNVKLGVKTPSNFVSETSFSQERRNFQSKTTVTMKFKSRTLFTALKSTHFQKSYKMSATLQ</sequence>